<dbReference type="GO" id="GO:0022857">
    <property type="term" value="F:transmembrane transporter activity"/>
    <property type="evidence" value="ECO:0007669"/>
    <property type="project" value="InterPro"/>
</dbReference>
<keyword evidence="5 6" id="KW-0472">Membrane</keyword>
<name>A0A811Q4B8_9POAL</name>
<feature type="transmembrane region" description="Helical" evidence="6">
    <location>
        <begin position="882"/>
        <end position="902"/>
    </location>
</feature>
<feature type="transmembrane region" description="Helical" evidence="6">
    <location>
        <begin position="548"/>
        <end position="567"/>
    </location>
</feature>
<feature type="transmembrane region" description="Helical" evidence="6">
    <location>
        <begin position="573"/>
        <end position="598"/>
    </location>
</feature>
<dbReference type="EMBL" id="CAJGYO010000009">
    <property type="protein sequence ID" value="CAD6253857.1"/>
    <property type="molecule type" value="Genomic_DNA"/>
</dbReference>
<feature type="transmembrane region" description="Helical" evidence="6">
    <location>
        <begin position="392"/>
        <end position="413"/>
    </location>
</feature>
<dbReference type="PANTHER" id="PTHR11654">
    <property type="entry name" value="OLIGOPEPTIDE TRANSPORTER-RELATED"/>
    <property type="match status" value="1"/>
</dbReference>
<dbReference type="Proteomes" id="UP000604825">
    <property type="component" value="Unassembled WGS sequence"/>
</dbReference>
<dbReference type="FunFam" id="1.20.1250.20:FF:000331">
    <property type="entry name" value="Protein NRT1/ PTR FAMILY 4.2"/>
    <property type="match status" value="2"/>
</dbReference>
<evidence type="ECO:0000256" key="6">
    <source>
        <dbReference type="SAM" id="Phobius"/>
    </source>
</evidence>
<keyword evidence="3 6" id="KW-0812">Transmembrane</keyword>
<evidence type="ECO:0000256" key="5">
    <source>
        <dbReference type="ARBA" id="ARBA00023136"/>
    </source>
</evidence>
<feature type="transmembrane region" description="Helical" evidence="6">
    <location>
        <begin position="57"/>
        <end position="79"/>
    </location>
</feature>
<proteinExistence type="inferred from homology"/>
<evidence type="ECO:0000256" key="3">
    <source>
        <dbReference type="ARBA" id="ARBA00022692"/>
    </source>
</evidence>
<protein>
    <submittedName>
        <fullName evidence="7">Uncharacterized protein</fullName>
    </submittedName>
</protein>
<feature type="transmembrane region" description="Helical" evidence="6">
    <location>
        <begin position="670"/>
        <end position="691"/>
    </location>
</feature>
<evidence type="ECO:0000256" key="2">
    <source>
        <dbReference type="ARBA" id="ARBA00005982"/>
    </source>
</evidence>
<comment type="similarity">
    <text evidence="2">Belongs to the major facilitator superfamily. Proton-dependent oligopeptide transporter (POT/PTR) (TC 2.A.17) family.</text>
</comment>
<evidence type="ECO:0000256" key="4">
    <source>
        <dbReference type="ARBA" id="ARBA00022989"/>
    </source>
</evidence>
<reference evidence="7" key="1">
    <citation type="submission" date="2020-10" db="EMBL/GenBank/DDBJ databases">
        <authorList>
            <person name="Han B."/>
            <person name="Lu T."/>
            <person name="Zhao Q."/>
            <person name="Huang X."/>
            <person name="Zhao Y."/>
        </authorList>
    </citation>
    <scope>NUCLEOTIDE SEQUENCE</scope>
</reference>
<dbReference type="InterPro" id="IPR036259">
    <property type="entry name" value="MFS_trans_sf"/>
</dbReference>
<dbReference type="InterPro" id="IPR000109">
    <property type="entry name" value="POT_fam"/>
</dbReference>
<dbReference type="Gene3D" id="1.20.1250.20">
    <property type="entry name" value="MFS general substrate transporter like domains"/>
    <property type="match status" value="2"/>
</dbReference>
<evidence type="ECO:0000256" key="1">
    <source>
        <dbReference type="ARBA" id="ARBA00004141"/>
    </source>
</evidence>
<comment type="subcellular location">
    <subcellularLocation>
        <location evidence="1">Membrane</location>
        <topology evidence="1">Multi-pass membrane protein</topology>
    </subcellularLocation>
</comment>
<dbReference type="SUPFAM" id="SSF103473">
    <property type="entry name" value="MFS general substrate transporter"/>
    <property type="match status" value="2"/>
</dbReference>
<keyword evidence="8" id="KW-1185">Reference proteome</keyword>
<dbReference type="Pfam" id="PF00854">
    <property type="entry name" value="PTR2"/>
    <property type="match status" value="2"/>
</dbReference>
<feature type="transmembrane region" description="Helical" evidence="6">
    <location>
        <begin position="425"/>
        <end position="446"/>
    </location>
</feature>
<dbReference type="GO" id="GO:0016020">
    <property type="term" value="C:membrane"/>
    <property type="evidence" value="ECO:0007669"/>
    <property type="project" value="UniProtKB-SubCell"/>
</dbReference>
<keyword evidence="4 6" id="KW-1133">Transmembrane helix</keyword>
<feature type="transmembrane region" description="Helical" evidence="6">
    <location>
        <begin position="452"/>
        <end position="472"/>
    </location>
</feature>
<dbReference type="OrthoDB" id="8904098at2759"/>
<gene>
    <name evidence="7" type="ORF">NCGR_LOCUS37474</name>
</gene>
<feature type="transmembrane region" description="Helical" evidence="6">
    <location>
        <begin position="316"/>
        <end position="339"/>
    </location>
</feature>
<sequence length="927" mass="100753">MGSTTGLVDWRGRPVDTKKHGGGYILLAIQAHVPSLHPPPCQAPNNCEPVHGSNLSLLLLGIFMICIGEGAIRACLPALGGDQFDKSDPVEQRLEASFFNWYTFAVSFGGLVGLVLIVWVENNKGWDVGFAVCAGIVLLGLAVWSAGFPFYRNRLPSGSPFTRILQVLAAAFKKRNLQLYNNPDGLNQITGGNAKGVEVLERTKGLQCLDKAAIDNGKGGSWSLCTVHQVEETKIVIRMIPIFITSALGYMPASIILTFTAQQGNTMNTRFGAINVPPATLFVIPTVFQLVVLVVYDRFIVPFLRKKTGYVGGVTHLQRIGIGFVAAIMASGVAAIVEMKRKSVAEQSGLMDSPAPAPMSVFWLVFQLFFVGVVDVTSFVGLLEFFYSEASIALVLLSNAANIANILNLVSYLREEMHMDVARASTMAINFFAALQMFSIPAAFLADSYVKRFYTVLIFGPVEILGYILLAVQAHVPSLHPPPCVAGQQATTTCESVHGSNLGLLLLGLYLIPIGDGAARACLPALGGEQFDTSDPVEQRQESSFFNWYTFAISTGGFVGLVFIVWVENSKGWDLGFVVCALFVILGMLIWIAGLPFYRNQLPTAAFKKRKVALPANPSELKQTGQDDAGALEMLHRTDGFHCLDKAAVDTGNTGAWTLCSITQVEETKIILRMVPIFLSAVLGYIPVPLILNFTVQQGNTMDTRLGAVHISPATLFVIPTVFQMVIVIVYDRFIVPFLRRITGYVGGVTHLQRIGIGFLSTVVATSIAALVEAKRKKVAEDSGLVDATTGIPVSVFWLTIQYFLLGVVDVTSFVGLLEFFYSEASMGMKSIGSSIFYCILGVSAWLGSLLIQLANRFSRHNDGTGGWLDGTNLNKGKLDRFYWLLAVLEVVSLLVYTFFAWSYVYRNDQRVVVDGDNNAPSDGAVP</sequence>
<feature type="transmembrane region" description="Helical" evidence="6">
    <location>
        <begin position="752"/>
        <end position="772"/>
    </location>
</feature>
<feature type="transmembrane region" description="Helical" evidence="6">
    <location>
        <begin position="835"/>
        <end position="855"/>
    </location>
</feature>
<feature type="transmembrane region" description="Helical" evidence="6">
    <location>
        <begin position="128"/>
        <end position="151"/>
    </location>
</feature>
<feature type="transmembrane region" description="Helical" evidence="6">
    <location>
        <begin position="273"/>
        <end position="296"/>
    </location>
</feature>
<organism evidence="7 8">
    <name type="scientific">Miscanthus lutarioriparius</name>
    <dbReference type="NCBI Taxonomy" id="422564"/>
    <lineage>
        <taxon>Eukaryota</taxon>
        <taxon>Viridiplantae</taxon>
        <taxon>Streptophyta</taxon>
        <taxon>Embryophyta</taxon>
        <taxon>Tracheophyta</taxon>
        <taxon>Spermatophyta</taxon>
        <taxon>Magnoliopsida</taxon>
        <taxon>Liliopsida</taxon>
        <taxon>Poales</taxon>
        <taxon>Poaceae</taxon>
        <taxon>PACMAD clade</taxon>
        <taxon>Panicoideae</taxon>
        <taxon>Andropogonodae</taxon>
        <taxon>Andropogoneae</taxon>
        <taxon>Saccharinae</taxon>
        <taxon>Miscanthus</taxon>
    </lineage>
</organism>
<feature type="transmembrane region" description="Helical" evidence="6">
    <location>
        <begin position="803"/>
        <end position="823"/>
    </location>
</feature>
<evidence type="ECO:0000313" key="8">
    <source>
        <dbReference type="Proteomes" id="UP000604825"/>
    </source>
</evidence>
<accession>A0A811Q4B8</accession>
<feature type="transmembrane region" description="Helical" evidence="6">
    <location>
        <begin position="360"/>
        <end position="386"/>
    </location>
</feature>
<dbReference type="AlphaFoldDB" id="A0A811Q4B8"/>
<evidence type="ECO:0000313" key="7">
    <source>
        <dbReference type="EMBL" id="CAD6253857.1"/>
    </source>
</evidence>
<comment type="caution">
    <text evidence="7">The sequence shown here is derived from an EMBL/GenBank/DDBJ whole genome shotgun (WGS) entry which is preliminary data.</text>
</comment>
<feature type="transmembrane region" description="Helical" evidence="6">
    <location>
        <begin position="711"/>
        <end position="731"/>
    </location>
</feature>
<feature type="transmembrane region" description="Helical" evidence="6">
    <location>
        <begin position="99"/>
        <end position="121"/>
    </location>
</feature>
<feature type="transmembrane region" description="Helical" evidence="6">
    <location>
        <begin position="239"/>
        <end position="261"/>
    </location>
</feature>